<dbReference type="SUPFAM" id="SSF50104">
    <property type="entry name" value="Translation proteins SH3-like domain"/>
    <property type="match status" value="1"/>
</dbReference>
<dbReference type="CDD" id="cd06081">
    <property type="entry name" value="KOW_Spt5_1"/>
    <property type="match status" value="1"/>
</dbReference>
<evidence type="ECO:0000313" key="14">
    <source>
        <dbReference type="Proteomes" id="UP000189513"/>
    </source>
</evidence>
<dbReference type="FunFam" id="3.30.70.940:FF:000005">
    <property type="entry name" value="Transcription elongation factor SPT5"/>
    <property type="match status" value="1"/>
</dbReference>
<organism evidence="13 14">
    <name type="scientific">Cyberlindnera fabianii</name>
    <name type="common">Yeast</name>
    <name type="synonym">Hansenula fabianii</name>
    <dbReference type="NCBI Taxonomy" id="36022"/>
    <lineage>
        <taxon>Eukaryota</taxon>
        <taxon>Fungi</taxon>
        <taxon>Dikarya</taxon>
        <taxon>Ascomycota</taxon>
        <taxon>Saccharomycotina</taxon>
        <taxon>Saccharomycetes</taxon>
        <taxon>Phaffomycetales</taxon>
        <taxon>Phaffomycetaceae</taxon>
        <taxon>Cyberlindnera</taxon>
    </lineage>
</organism>
<evidence type="ECO:0000256" key="8">
    <source>
        <dbReference type="ARBA" id="ARBA00029865"/>
    </source>
</evidence>
<feature type="compositionally biased region" description="Low complexity" evidence="10">
    <location>
        <begin position="665"/>
        <end position="687"/>
    </location>
</feature>
<dbReference type="Gene3D" id="3.30.70.940">
    <property type="entry name" value="NusG, N-terminal domain"/>
    <property type="match status" value="1"/>
</dbReference>
<evidence type="ECO:0000256" key="3">
    <source>
        <dbReference type="ARBA" id="ARBA00020181"/>
    </source>
</evidence>
<comment type="subcellular location">
    <subcellularLocation>
        <location evidence="1">Nucleus</location>
    </subcellularLocation>
</comment>
<feature type="compositionally biased region" description="Low complexity" evidence="10">
    <location>
        <begin position="719"/>
        <end position="734"/>
    </location>
</feature>
<dbReference type="CDD" id="cd06084">
    <property type="entry name" value="KOW_Spt5_4"/>
    <property type="match status" value="1"/>
</dbReference>
<keyword evidence="13" id="KW-0251">Elongation factor</keyword>
<dbReference type="AlphaFoldDB" id="A0A1V2L0V5"/>
<evidence type="ECO:0000256" key="1">
    <source>
        <dbReference type="ARBA" id="ARBA00004123"/>
    </source>
</evidence>
<dbReference type="Pfam" id="PF11942">
    <property type="entry name" value="Spt5_N"/>
    <property type="match status" value="1"/>
</dbReference>
<evidence type="ECO:0000256" key="6">
    <source>
        <dbReference type="ARBA" id="ARBA00023242"/>
    </source>
</evidence>
<dbReference type="GO" id="GO:0003735">
    <property type="term" value="F:structural constituent of ribosome"/>
    <property type="evidence" value="ECO:0007669"/>
    <property type="project" value="InterPro"/>
</dbReference>
<dbReference type="Pfam" id="PF23290">
    <property type="entry name" value="KOW5_SPT5"/>
    <property type="match status" value="1"/>
</dbReference>
<dbReference type="GO" id="GO:0006357">
    <property type="term" value="P:regulation of transcription by RNA polymerase II"/>
    <property type="evidence" value="ECO:0007669"/>
    <property type="project" value="InterPro"/>
</dbReference>
<dbReference type="GO" id="GO:0032044">
    <property type="term" value="C:DSIF complex"/>
    <property type="evidence" value="ECO:0007669"/>
    <property type="project" value="TreeGrafter"/>
</dbReference>
<feature type="compositionally biased region" description="Polar residues" evidence="10">
    <location>
        <begin position="587"/>
        <end position="600"/>
    </location>
</feature>
<dbReference type="InterPro" id="IPR008991">
    <property type="entry name" value="Translation_prot_SH3-like_sf"/>
</dbReference>
<dbReference type="InterPro" id="IPR039385">
    <property type="entry name" value="NGN_Euk"/>
</dbReference>
<feature type="region of interest" description="Disordered" evidence="10">
    <location>
        <begin position="561"/>
        <end position="600"/>
    </location>
</feature>
<reference evidence="14" key="1">
    <citation type="journal article" date="2017" name="Genome Announc.">
        <title>Genome sequences of Cyberlindnera fabianii 65, Pichia kudriavzevii 129, and Saccharomyces cerevisiae 131 isolated from fermented masau fruits in Zimbabwe.</title>
        <authorList>
            <person name="van Rijswijck I.M.H."/>
            <person name="Derks M.F.L."/>
            <person name="Abee T."/>
            <person name="de Ridder D."/>
            <person name="Smid E.J."/>
        </authorList>
    </citation>
    <scope>NUCLEOTIDE SEQUENCE [LARGE SCALE GENOMIC DNA]</scope>
    <source>
        <strain evidence="14">65</strain>
    </source>
</reference>
<dbReference type="Pfam" id="PF23042">
    <property type="entry name" value="KOW1_SPT5"/>
    <property type="match status" value="1"/>
</dbReference>
<feature type="compositionally biased region" description="Low complexity" evidence="10">
    <location>
        <begin position="561"/>
        <end position="577"/>
    </location>
</feature>
<dbReference type="InterPro" id="IPR014722">
    <property type="entry name" value="Rib_uL2_dom2"/>
</dbReference>
<dbReference type="VEuPathDB" id="FungiDB:BON22_4482"/>
<dbReference type="InterPro" id="IPR005100">
    <property type="entry name" value="NGN-domain"/>
</dbReference>
<dbReference type="InterPro" id="IPR005825">
    <property type="entry name" value="Ribosomal_uL24_CS"/>
</dbReference>
<proteinExistence type="inferred from homology"/>
<dbReference type="InterPro" id="IPR057936">
    <property type="entry name" value="KOWx_Spt5"/>
</dbReference>
<dbReference type="EMBL" id="MPUK01000010">
    <property type="protein sequence ID" value="ONH65538.1"/>
    <property type="molecule type" value="Genomic_DNA"/>
</dbReference>
<evidence type="ECO:0000256" key="2">
    <source>
        <dbReference type="ARBA" id="ARBA00006956"/>
    </source>
</evidence>
<dbReference type="GO" id="GO:0003729">
    <property type="term" value="F:mRNA binding"/>
    <property type="evidence" value="ECO:0007669"/>
    <property type="project" value="TreeGrafter"/>
</dbReference>
<dbReference type="InterPro" id="IPR039659">
    <property type="entry name" value="SPT5"/>
</dbReference>
<dbReference type="GO" id="GO:0006368">
    <property type="term" value="P:transcription elongation by RNA polymerase II"/>
    <property type="evidence" value="ECO:0007669"/>
    <property type="project" value="TreeGrafter"/>
</dbReference>
<gene>
    <name evidence="13" type="ORF">BON22_4482</name>
</gene>
<dbReference type="Pfam" id="PF23284">
    <property type="entry name" value="KOW2_Spt5"/>
    <property type="match status" value="1"/>
</dbReference>
<dbReference type="Pfam" id="PF03439">
    <property type="entry name" value="Spt5-NGN"/>
    <property type="match status" value="1"/>
</dbReference>
<feature type="domain" description="KOW" evidence="12">
    <location>
        <begin position="292"/>
        <end position="319"/>
    </location>
</feature>
<dbReference type="GO" id="GO:0005840">
    <property type="term" value="C:ribosome"/>
    <property type="evidence" value="ECO:0007669"/>
    <property type="project" value="InterPro"/>
</dbReference>
<keyword evidence="13" id="KW-0648">Protein biosynthesis</keyword>
<feature type="domain" description="KOW" evidence="12">
    <location>
        <begin position="391"/>
        <end position="416"/>
    </location>
</feature>
<keyword evidence="6" id="KW-0539">Nucleus</keyword>
<dbReference type="Gene3D" id="2.30.30.30">
    <property type="match status" value="2"/>
</dbReference>
<feature type="region of interest" description="Disordered" evidence="10">
    <location>
        <begin position="663"/>
        <end position="771"/>
    </location>
</feature>
<evidence type="ECO:0000313" key="13">
    <source>
        <dbReference type="EMBL" id="ONH65538.1"/>
    </source>
</evidence>
<feature type="non-terminal residue" evidence="13">
    <location>
        <position position="771"/>
    </location>
</feature>
<feature type="region of interest" description="Disordered" evidence="10">
    <location>
        <begin position="461"/>
        <end position="483"/>
    </location>
</feature>
<comment type="function">
    <text evidence="7">The SPT4-SPT5 complex mediates both activation and inhibition of transcription elongation, and plays a role in pre-mRNA processing. This complex seems to be important for the stability of the RNA polymerase II elongation machinery on the chromatin template but not for the inherent ability of this machinery to translocate down the gene.</text>
</comment>
<feature type="domain" description="NusG-like N-terminal" evidence="11">
    <location>
        <begin position="50"/>
        <end position="139"/>
    </location>
</feature>
<dbReference type="PANTHER" id="PTHR11125">
    <property type="entry name" value="SUPPRESSOR OF TY 5"/>
    <property type="match status" value="1"/>
</dbReference>
<dbReference type="STRING" id="36022.A0A1V2L0V5"/>
<dbReference type="PROSITE" id="PS01108">
    <property type="entry name" value="RIBOSOMAL_L24"/>
    <property type="match status" value="1"/>
</dbReference>
<dbReference type="InterPro" id="IPR041975">
    <property type="entry name" value="KOW_Spt5_2"/>
</dbReference>
<dbReference type="InterPro" id="IPR022581">
    <property type="entry name" value="Spt5_N"/>
</dbReference>
<dbReference type="InterPro" id="IPR006645">
    <property type="entry name" value="NGN-like_dom"/>
</dbReference>
<evidence type="ECO:0000259" key="12">
    <source>
        <dbReference type="SMART" id="SM00739"/>
    </source>
</evidence>
<evidence type="ECO:0000259" key="11">
    <source>
        <dbReference type="SMART" id="SM00738"/>
    </source>
</evidence>
<protein>
    <recommendedName>
        <fullName evidence="3">Transcription elongation factor SPT5</fullName>
    </recommendedName>
    <alternativeName>
        <fullName evidence="8 9">Chromatin Elongation factor SPT5</fullName>
    </alternativeName>
    <alternativeName>
        <fullName evidence="4">Transcription elongation factor spt5</fullName>
    </alternativeName>
</protein>
<dbReference type="InterPro" id="IPR036735">
    <property type="entry name" value="NGN_dom_sf"/>
</dbReference>
<dbReference type="GO" id="GO:0032784">
    <property type="term" value="P:regulation of DNA-templated transcription elongation"/>
    <property type="evidence" value="ECO:0007669"/>
    <property type="project" value="InterPro"/>
</dbReference>
<evidence type="ECO:0000256" key="10">
    <source>
        <dbReference type="SAM" id="MobiDB-lite"/>
    </source>
</evidence>
<dbReference type="GO" id="GO:0003746">
    <property type="term" value="F:translation elongation factor activity"/>
    <property type="evidence" value="ECO:0007669"/>
    <property type="project" value="UniProtKB-KW"/>
</dbReference>
<dbReference type="SMART" id="SM00739">
    <property type="entry name" value="KOW"/>
    <property type="match status" value="4"/>
</dbReference>
<evidence type="ECO:0000256" key="9">
    <source>
        <dbReference type="ARBA" id="ARBA00031006"/>
    </source>
</evidence>
<dbReference type="PANTHER" id="PTHR11125:SF7">
    <property type="entry name" value="TRANSCRIPTION ELONGATION FACTOR SPT5"/>
    <property type="match status" value="1"/>
</dbReference>
<dbReference type="OMA" id="RENSRNC"/>
<feature type="compositionally biased region" description="Gly residues" evidence="10">
    <location>
        <begin position="706"/>
        <end position="718"/>
    </location>
</feature>
<name>A0A1V2L0V5_CYBFA</name>
<feature type="compositionally biased region" description="Polar residues" evidence="10">
    <location>
        <begin position="688"/>
        <end position="698"/>
    </location>
</feature>
<dbReference type="InterPro" id="IPR041973">
    <property type="entry name" value="KOW_Spt5_1"/>
</dbReference>
<evidence type="ECO:0000256" key="4">
    <source>
        <dbReference type="ARBA" id="ARBA00021370"/>
    </source>
</evidence>
<feature type="compositionally biased region" description="Polar residues" evidence="10">
    <location>
        <begin position="741"/>
        <end position="765"/>
    </location>
</feature>
<comment type="caution">
    <text evidence="13">The sequence shown here is derived from an EMBL/GenBank/DDBJ whole genome shotgun (WGS) entry which is preliminary data.</text>
</comment>
<dbReference type="Proteomes" id="UP000189513">
    <property type="component" value="Unassembled WGS sequence"/>
</dbReference>
<feature type="domain" description="KOW" evidence="12">
    <location>
        <begin position="145"/>
        <end position="172"/>
    </location>
</feature>
<evidence type="ECO:0000256" key="5">
    <source>
        <dbReference type="ARBA" id="ARBA00023163"/>
    </source>
</evidence>
<accession>A0A1V2L0V5</accession>
<dbReference type="SMART" id="SM00738">
    <property type="entry name" value="NGN"/>
    <property type="match status" value="1"/>
</dbReference>
<dbReference type="InterPro" id="IPR005824">
    <property type="entry name" value="KOW"/>
</dbReference>
<feature type="non-terminal residue" evidence="13">
    <location>
        <position position="1"/>
    </location>
</feature>
<dbReference type="Pfam" id="PF23037">
    <property type="entry name" value="KOWx_SPT5"/>
    <property type="match status" value="1"/>
</dbReference>
<keyword evidence="14" id="KW-1185">Reference proteome</keyword>
<feature type="domain" description="KOW" evidence="12">
    <location>
        <begin position="483"/>
        <end position="510"/>
    </location>
</feature>
<dbReference type="CDD" id="cd09888">
    <property type="entry name" value="NGN_Euk"/>
    <property type="match status" value="1"/>
</dbReference>
<keyword evidence="5" id="KW-0804">Transcription</keyword>
<dbReference type="InterPro" id="IPR041978">
    <property type="entry name" value="KOW_Spt5_5"/>
</dbReference>
<dbReference type="InterPro" id="IPR041977">
    <property type="entry name" value="KOW_Spt5_4"/>
</dbReference>
<sequence length="771" mass="83607">QVDRNREKNTEVDAQRLAASFKQKYGKSSTYRPEESGNVSQRFLLPSINDPSIWAVRCRPTKEKEIVKKLLQRKLTLEGKPNALKILSAFQRDNFTGYIYIEAEKLNAVDVAIRGFADVYPNNKVLVPVEEFPDLLRPSKSSEVKVTGGSYVRIKRGKYKGDLAIVDNVEENGLEMTLQIVPRLDYKGLDVDETGKRKRATSKFRPPQRLFSKKDALEFDPHNIVVRSNNAYTYKGEDYIDGFLYKLFKLQHLETQNVQPTLEEISRFNTGDSEDLDLTSIAQSLKNTKSLTFNAGDRVQVLQGEQKGLQGDVVSASNDIVIIKPRNFKGNNMEFPLINATTVGVIIGADQDVYTVLSQDGKVLSLPPSAITEKVQVGRDQSFSTDSRGEAIKVTDMVREDSGFKRSGVVLHIYRSFVFVYSKETAENNGVFVSDNMSISNVASKQGSIDKKESLDLTKMNPKFRNGGQMAPPPVPTKFTGRDRTLNQPVSIRLGEYKGYRGIVKDTNGDIARVELHTKNKILSISKTKLAFIDKNGRLVPYEEFISSRDNFNSSIPGFSNAGSSASAASGQNSSWSTPSVGGRTPAWSNQKSGGRTQYGSNSFGNATQYGAATAYAGGTEYAGAGNGTAYGGGTAWGAGGGTSYGSANDGAGTAWGAGGGNTAWGGNTAAHGTWGGQSQRAGGASQHRGSQWGGHQSTHAQQQGAGWGGATGHGNRTGYGNNTNHGGTQYGGQSAWGARSSHQQNWNQQQGYNAKTPGQYQEAQTPGGYQ</sequence>
<dbReference type="CDD" id="cd06085">
    <property type="entry name" value="KOW_Spt5_5"/>
    <property type="match status" value="1"/>
</dbReference>
<evidence type="ECO:0000256" key="7">
    <source>
        <dbReference type="ARBA" id="ARBA00024691"/>
    </source>
</evidence>
<dbReference type="Pfam" id="PF23291">
    <property type="entry name" value="KOW4_SPT5"/>
    <property type="match status" value="1"/>
</dbReference>
<comment type="similarity">
    <text evidence="2">Belongs to the SPT5 family.</text>
</comment>